<proteinExistence type="predicted"/>
<dbReference type="Proteomes" id="UP000320333">
    <property type="component" value="Unassembled WGS sequence"/>
</dbReference>
<dbReference type="SUPFAM" id="SSF64288">
    <property type="entry name" value="Chorismate lyase-like"/>
    <property type="match status" value="1"/>
</dbReference>
<name>A0A507FET8_9FUNG</name>
<dbReference type="InterPro" id="IPR028978">
    <property type="entry name" value="Chorismate_lyase_/UTRA_dom_sf"/>
</dbReference>
<evidence type="ECO:0000313" key="2">
    <source>
        <dbReference type="Proteomes" id="UP000320333"/>
    </source>
</evidence>
<dbReference type="Gene3D" id="3.40.1410.10">
    <property type="entry name" value="Chorismate lyase-like"/>
    <property type="match status" value="1"/>
</dbReference>
<dbReference type="STRING" id="246404.A0A507FET8"/>
<dbReference type="AlphaFoldDB" id="A0A507FET8"/>
<gene>
    <name evidence="1" type="ORF">CcCBS67573_g04637</name>
</gene>
<dbReference type="EMBL" id="QEAP01000145">
    <property type="protein sequence ID" value="TPX74087.1"/>
    <property type="molecule type" value="Genomic_DNA"/>
</dbReference>
<keyword evidence="2" id="KW-1185">Reference proteome</keyword>
<evidence type="ECO:0000313" key="1">
    <source>
        <dbReference type="EMBL" id="TPX74087.1"/>
    </source>
</evidence>
<sequence length="332" mass="35956">MSLVWEHVSLAFESAKPLCNMRIACLLDAAPEFAPLVAALVRLGASVNWCITDSDKDCEMIHDILAAGIITTPPENVTGFGGDGVLANCKLEQDAATGMIYTTFSLEAGENHDGTTTTSPLLPKDEFKCFENLVGMFNALSGSSPTISDRWNNRGKCATAVMLSKELPVETMSARVTSISVSEEFGPLERVLITANGNVQRIISAYYNAPVSVDIIRNTPIASSPTSISGNEVGALAAFDREVHIRCKGQVFCKAYSHVHVSSEACLELVVGQKMGIGQLFRAKGVAPNFELKSSGQNETCFWRVYCLSTPGFFSEIKEVFDRRVLRNLATI</sequence>
<protein>
    <submittedName>
        <fullName evidence="1">Uncharacterized protein</fullName>
    </submittedName>
</protein>
<comment type="caution">
    <text evidence="1">The sequence shown here is derived from an EMBL/GenBank/DDBJ whole genome shotgun (WGS) entry which is preliminary data.</text>
</comment>
<accession>A0A507FET8</accession>
<dbReference type="OrthoDB" id="5673at2759"/>
<organism evidence="1 2">
    <name type="scientific">Chytriomyces confervae</name>
    <dbReference type="NCBI Taxonomy" id="246404"/>
    <lineage>
        <taxon>Eukaryota</taxon>
        <taxon>Fungi</taxon>
        <taxon>Fungi incertae sedis</taxon>
        <taxon>Chytridiomycota</taxon>
        <taxon>Chytridiomycota incertae sedis</taxon>
        <taxon>Chytridiomycetes</taxon>
        <taxon>Chytridiales</taxon>
        <taxon>Chytriomycetaceae</taxon>
        <taxon>Chytriomyces</taxon>
    </lineage>
</organism>
<reference evidence="1 2" key="1">
    <citation type="journal article" date="2019" name="Sci. Rep.">
        <title>Comparative genomics of chytrid fungi reveal insights into the obligate biotrophic and pathogenic lifestyle of Synchytrium endobioticum.</title>
        <authorList>
            <person name="van de Vossenberg B.T.L.H."/>
            <person name="Warris S."/>
            <person name="Nguyen H.D.T."/>
            <person name="van Gent-Pelzer M.P.E."/>
            <person name="Joly D.L."/>
            <person name="van de Geest H.C."/>
            <person name="Bonants P.J.M."/>
            <person name="Smith D.S."/>
            <person name="Levesque C.A."/>
            <person name="van der Lee T.A.J."/>
        </authorList>
    </citation>
    <scope>NUCLEOTIDE SEQUENCE [LARGE SCALE GENOMIC DNA]</scope>
    <source>
        <strain evidence="1 2">CBS 675.73</strain>
    </source>
</reference>